<reference evidence="1 2" key="1">
    <citation type="journal article" date="2016" name="Nat. Commun.">
        <title>Thousands of microbial genomes shed light on interconnected biogeochemical processes in an aquifer system.</title>
        <authorList>
            <person name="Anantharaman K."/>
            <person name="Brown C.T."/>
            <person name="Hug L.A."/>
            <person name="Sharon I."/>
            <person name="Castelle C.J."/>
            <person name="Probst A.J."/>
            <person name="Thomas B.C."/>
            <person name="Singh A."/>
            <person name="Wilkins M.J."/>
            <person name="Karaoz U."/>
            <person name="Brodie E.L."/>
            <person name="Williams K.H."/>
            <person name="Hubbard S.S."/>
            <person name="Banfield J.F."/>
        </authorList>
    </citation>
    <scope>NUCLEOTIDE SEQUENCE [LARGE SCALE GENOMIC DNA]</scope>
</reference>
<comment type="caution">
    <text evidence="1">The sequence shown here is derived from an EMBL/GenBank/DDBJ whole genome shotgun (WGS) entry which is preliminary data.</text>
</comment>
<organism evidence="1 2">
    <name type="scientific">Candidatus Kaiserbacteria bacterium RIFCSPLOWO2_01_FULL_50_24</name>
    <dbReference type="NCBI Taxonomy" id="1798507"/>
    <lineage>
        <taxon>Bacteria</taxon>
        <taxon>Candidatus Kaiseribacteriota</taxon>
    </lineage>
</organism>
<dbReference type="Proteomes" id="UP000178587">
    <property type="component" value="Unassembled WGS sequence"/>
</dbReference>
<proteinExistence type="predicted"/>
<gene>
    <name evidence="1" type="ORF">A3A34_01080</name>
</gene>
<dbReference type="PANTHER" id="PTHR43649:SF12">
    <property type="entry name" value="DIACETYLCHITOBIOSE BINDING PROTEIN DASA"/>
    <property type="match status" value="1"/>
</dbReference>
<dbReference type="AlphaFoldDB" id="A0A1F6EIR2"/>
<dbReference type="PANTHER" id="PTHR43649">
    <property type="entry name" value="ARABINOSE-BINDING PROTEIN-RELATED"/>
    <property type="match status" value="1"/>
</dbReference>
<dbReference type="SUPFAM" id="SSF53850">
    <property type="entry name" value="Periplasmic binding protein-like II"/>
    <property type="match status" value="1"/>
</dbReference>
<sequence length="430" mass="46257">MHKLSTFHTILLAAFGSLGVAGVLVFAIAVGRPSGSEVGRVEIWGALDERAFSAVIRHFAEDDGRLSQVTYVEKDPATYRSELTEALAAGTGPDIFLLEQSYALRDSEKVVTIPETSLSKSQFKDTFVEAANTFLGTGGVIALPILVDPLVLYWNKDMLAAQGFASPPTQWSAMFSFAERVTKRTDAGVLTKSAIALGEYRNVENAKAILSALIIQAGGSITGRDSTDILRPELVSRAINAERPTESALRFYTEFANPSKTSYSWSRSLPNSRIAFAAGDMALYVGFASEAPLVSRTNPNLNYGMTVLPQTKSDHVVTTARVYGLAVSRQSNNQQGAITVAFILASKEPAFLLSEALGMPASRRDVLSTSGGELDVAGRSALIARSWLDPDPERTAEMFRLMVEGVTSGALRLPDAVQRADQELSAIINP</sequence>
<accession>A0A1F6EIR2</accession>
<dbReference type="Gene3D" id="3.40.190.10">
    <property type="entry name" value="Periplasmic binding protein-like II"/>
    <property type="match status" value="1"/>
</dbReference>
<dbReference type="EMBL" id="MFLU01000017">
    <property type="protein sequence ID" value="OGG73519.1"/>
    <property type="molecule type" value="Genomic_DNA"/>
</dbReference>
<evidence type="ECO:0000313" key="2">
    <source>
        <dbReference type="Proteomes" id="UP000178587"/>
    </source>
</evidence>
<dbReference type="InterPro" id="IPR006059">
    <property type="entry name" value="SBP"/>
</dbReference>
<dbReference type="InterPro" id="IPR050490">
    <property type="entry name" value="Bact_solute-bd_prot1"/>
</dbReference>
<evidence type="ECO:0008006" key="3">
    <source>
        <dbReference type="Google" id="ProtNLM"/>
    </source>
</evidence>
<evidence type="ECO:0000313" key="1">
    <source>
        <dbReference type="EMBL" id="OGG73519.1"/>
    </source>
</evidence>
<dbReference type="Pfam" id="PF13416">
    <property type="entry name" value="SBP_bac_8"/>
    <property type="match status" value="1"/>
</dbReference>
<protein>
    <recommendedName>
        <fullName evidence="3">Extracellular solute-binding protein</fullName>
    </recommendedName>
</protein>
<name>A0A1F6EIR2_9BACT</name>
<dbReference type="STRING" id="1798507.A3A34_01080"/>